<organism evidence="10 11">
    <name type="scientific">Parabacteroides goldsteinii DSM 19448 = WAL 12034</name>
    <dbReference type="NCBI Taxonomy" id="927665"/>
    <lineage>
        <taxon>Bacteria</taxon>
        <taxon>Pseudomonadati</taxon>
        <taxon>Bacteroidota</taxon>
        <taxon>Bacteroidia</taxon>
        <taxon>Bacteroidales</taxon>
        <taxon>Tannerellaceae</taxon>
        <taxon>Parabacteroides</taxon>
    </lineage>
</organism>
<gene>
    <name evidence="10" type="ORF">HMPREF1535_01245</name>
</gene>
<feature type="transmembrane region" description="Helical" evidence="8">
    <location>
        <begin position="30"/>
        <end position="52"/>
    </location>
</feature>
<name>A0A0F5JJ62_9BACT</name>
<dbReference type="Pfam" id="PF12821">
    <property type="entry name" value="ThrE_2"/>
    <property type="match status" value="1"/>
</dbReference>
<evidence type="ECO:0000256" key="6">
    <source>
        <dbReference type="ARBA" id="ARBA00023136"/>
    </source>
</evidence>
<dbReference type="Proteomes" id="UP000033047">
    <property type="component" value="Unassembled WGS sequence"/>
</dbReference>
<dbReference type="RefSeq" id="WP_007655663.1">
    <property type="nucleotide sequence ID" value="NZ_KQ033912.1"/>
</dbReference>
<evidence type="ECO:0000313" key="11">
    <source>
        <dbReference type="Proteomes" id="UP000033047"/>
    </source>
</evidence>
<evidence type="ECO:0000256" key="3">
    <source>
        <dbReference type="ARBA" id="ARBA00022519"/>
    </source>
</evidence>
<evidence type="ECO:0000256" key="7">
    <source>
        <dbReference type="ARBA" id="ARBA00034125"/>
    </source>
</evidence>
<dbReference type="EMBL" id="AQHV01000008">
    <property type="protein sequence ID" value="KKB57798.1"/>
    <property type="molecule type" value="Genomic_DNA"/>
</dbReference>
<evidence type="ECO:0000256" key="1">
    <source>
        <dbReference type="ARBA" id="ARBA00004651"/>
    </source>
</evidence>
<comment type="caution">
    <text evidence="10">The sequence shown here is derived from an EMBL/GenBank/DDBJ whole genome shotgun (WGS) entry which is preliminary data.</text>
</comment>
<dbReference type="PANTHER" id="PTHR34390">
    <property type="entry name" value="UPF0442 PROTEIN YJJB-RELATED"/>
    <property type="match status" value="1"/>
</dbReference>
<keyword evidence="3" id="KW-0997">Cell inner membrane</keyword>
<proteinExistence type="inferred from homology"/>
<keyword evidence="5 8" id="KW-1133">Transmembrane helix</keyword>
<feature type="transmembrane region" description="Helical" evidence="8">
    <location>
        <begin position="6"/>
        <end position="23"/>
    </location>
</feature>
<evidence type="ECO:0000256" key="4">
    <source>
        <dbReference type="ARBA" id="ARBA00022692"/>
    </source>
</evidence>
<evidence type="ECO:0000313" key="10">
    <source>
        <dbReference type="EMBL" id="KKB57798.1"/>
    </source>
</evidence>
<feature type="transmembrane region" description="Helical" evidence="8">
    <location>
        <begin position="83"/>
        <end position="110"/>
    </location>
</feature>
<keyword evidence="4 8" id="KW-0812">Transmembrane</keyword>
<dbReference type="GO" id="GO:0005886">
    <property type="term" value="C:plasma membrane"/>
    <property type="evidence" value="ECO:0007669"/>
    <property type="project" value="UniProtKB-SubCell"/>
</dbReference>
<dbReference type="STRING" id="927665.HMPREF1535_01245"/>
<reference evidence="10 11" key="1">
    <citation type="submission" date="2013-04" db="EMBL/GenBank/DDBJ databases">
        <title>The Genome Sequence of Parabacteroides goldsteinii DSM 19448.</title>
        <authorList>
            <consortium name="The Broad Institute Genomics Platform"/>
            <person name="Earl A."/>
            <person name="Ward D."/>
            <person name="Feldgarden M."/>
            <person name="Gevers D."/>
            <person name="Martens E."/>
            <person name="Sakamoto M."/>
            <person name="Benno Y."/>
            <person name="Song Y."/>
            <person name="Liu C."/>
            <person name="Lee J."/>
            <person name="Bolanos M."/>
            <person name="Vaisanen M.L."/>
            <person name="Finegold S.M."/>
            <person name="Walker B."/>
            <person name="Young S."/>
            <person name="Zeng Q."/>
            <person name="Gargeya S."/>
            <person name="Fitzgerald M."/>
            <person name="Haas B."/>
            <person name="Abouelleil A."/>
            <person name="Allen A.W."/>
            <person name="Alvarado L."/>
            <person name="Arachchi H.M."/>
            <person name="Berlin A.M."/>
            <person name="Chapman S.B."/>
            <person name="Gainer-Dewar J."/>
            <person name="Goldberg J."/>
            <person name="Griggs A."/>
            <person name="Gujja S."/>
            <person name="Hansen M."/>
            <person name="Howarth C."/>
            <person name="Imamovic A."/>
            <person name="Ireland A."/>
            <person name="Larimer J."/>
            <person name="McCowan C."/>
            <person name="Murphy C."/>
            <person name="Pearson M."/>
            <person name="Poon T.W."/>
            <person name="Priest M."/>
            <person name="Roberts A."/>
            <person name="Saif S."/>
            <person name="Shea T."/>
            <person name="Sisk P."/>
            <person name="Sykes S."/>
            <person name="Wortman J."/>
            <person name="Nusbaum C."/>
            <person name="Birren B."/>
        </authorList>
    </citation>
    <scope>NUCLEOTIDE SEQUENCE [LARGE SCALE GENOMIC DNA]</scope>
    <source>
        <strain evidence="10 11">DSM 19448</strain>
    </source>
</reference>
<dbReference type="InterPro" id="IPR050539">
    <property type="entry name" value="ThrE_Dicarb/AminoAcid_Exp"/>
</dbReference>
<comment type="similarity">
    <text evidence="7">Belongs to the ThrE exporter (TC 2.A.79) family.</text>
</comment>
<feature type="domain" description="Threonine/Serine exporter ThrE" evidence="9">
    <location>
        <begin position="10"/>
        <end position="148"/>
    </location>
</feature>
<protein>
    <recommendedName>
        <fullName evidence="9">Threonine/Serine exporter ThrE domain-containing protein</fullName>
    </recommendedName>
</protein>
<dbReference type="PANTHER" id="PTHR34390:SF1">
    <property type="entry name" value="SUCCINATE TRANSPORTER SUBUNIT YJJB-RELATED"/>
    <property type="match status" value="1"/>
</dbReference>
<dbReference type="GeneID" id="69982461"/>
<keyword evidence="6 8" id="KW-0472">Membrane</keyword>
<evidence type="ECO:0000256" key="8">
    <source>
        <dbReference type="SAM" id="Phobius"/>
    </source>
</evidence>
<keyword evidence="2" id="KW-1003">Cell membrane</keyword>
<comment type="subcellular location">
    <subcellularLocation>
        <location evidence="1">Cell membrane</location>
        <topology evidence="1">Multi-pass membrane protein</topology>
    </subcellularLocation>
</comment>
<dbReference type="AlphaFoldDB" id="A0A0F5JJ62"/>
<evidence type="ECO:0000259" key="9">
    <source>
        <dbReference type="Pfam" id="PF12821"/>
    </source>
</evidence>
<evidence type="ECO:0000256" key="5">
    <source>
        <dbReference type="ARBA" id="ARBA00022989"/>
    </source>
</evidence>
<dbReference type="PATRIC" id="fig|927665.4.peg.1270"/>
<dbReference type="HOGENOM" id="CLU_117642_1_0_10"/>
<feature type="transmembrane region" description="Helical" evidence="8">
    <location>
        <begin position="58"/>
        <end position="76"/>
    </location>
</feature>
<dbReference type="InterPro" id="IPR024528">
    <property type="entry name" value="ThrE_2"/>
</dbReference>
<dbReference type="GO" id="GO:0015744">
    <property type="term" value="P:succinate transport"/>
    <property type="evidence" value="ECO:0007669"/>
    <property type="project" value="TreeGrafter"/>
</dbReference>
<feature type="transmembrane region" description="Helical" evidence="8">
    <location>
        <begin position="130"/>
        <end position="152"/>
    </location>
</feature>
<accession>A0A0F5JJ62</accession>
<sequence length="162" mass="17656">MIVLDILLDGLFAAIAGIGFGAISDPPMRAFPYIALLAAVGHACRFCLMTFFGVDIATASLFGALVIGFGSLWLGGRIYCPMTVLYIPALLPMIPGKFAYNMVFSLIMFLQTMDEPVQKAKYIEMFMSNGFVTFTAIFMLTVGATLPIFLLPGKAFSLTRRK</sequence>
<evidence type="ECO:0000256" key="2">
    <source>
        <dbReference type="ARBA" id="ARBA00022475"/>
    </source>
</evidence>